<sequence length="235" mass="26270">MAGAARAVSVSFLEHGIAVLRMQRGENRINKEFIDTFHSCLDEVESNKNCKGLITTSEGKFFSNGLDLQWLSQQSGPESFQQFITSFNEMLGRLLTFPLPTAAAINGHCFAGGAMVAFSHDLRVMNSEKGWICYNEVFLNLRLAPFVMKVMQLKANPKTFHNMMVFGQRFTGPEAESAGLIDKAIPSSLVENESQKLLQAWLGKDGIQRESLHNMKKDVYADALKELYTLRPSKV</sequence>
<dbReference type="GO" id="GO:0006635">
    <property type="term" value="P:fatty acid beta-oxidation"/>
    <property type="evidence" value="ECO:0007669"/>
    <property type="project" value="TreeGrafter"/>
</dbReference>
<dbReference type="CDD" id="cd06558">
    <property type="entry name" value="crotonase-like"/>
    <property type="match status" value="1"/>
</dbReference>
<dbReference type="EMBL" id="JBAMIC010000001">
    <property type="protein sequence ID" value="KAK7114743.1"/>
    <property type="molecule type" value="Genomic_DNA"/>
</dbReference>
<dbReference type="Pfam" id="PF00378">
    <property type="entry name" value="ECH_1"/>
    <property type="match status" value="1"/>
</dbReference>
<reference evidence="4 5" key="1">
    <citation type="submission" date="2024-02" db="EMBL/GenBank/DDBJ databases">
        <title>Chromosome-scale genome assembly of the rough periwinkle Littorina saxatilis.</title>
        <authorList>
            <person name="De Jode A."/>
            <person name="Faria R."/>
            <person name="Formenti G."/>
            <person name="Sims Y."/>
            <person name="Smith T.P."/>
            <person name="Tracey A."/>
            <person name="Wood J.M.D."/>
            <person name="Zagrodzka Z.B."/>
            <person name="Johannesson K."/>
            <person name="Butlin R.K."/>
            <person name="Leder E.H."/>
        </authorList>
    </citation>
    <scope>NUCLEOTIDE SEQUENCE [LARGE SCALE GENOMIC DNA]</scope>
    <source>
        <strain evidence="4">Snail1</strain>
        <tissue evidence="4">Muscle</tissue>
    </source>
</reference>
<comment type="catalytic activity">
    <reaction evidence="1">
        <text>a (3Z)-enoyl-CoA = a 4-saturated (2E)-enoyl-CoA</text>
        <dbReference type="Rhea" id="RHEA:45900"/>
        <dbReference type="ChEBI" id="CHEBI:85097"/>
        <dbReference type="ChEBI" id="CHEBI:85489"/>
        <dbReference type="EC" id="5.3.3.8"/>
    </reaction>
</comment>
<evidence type="ECO:0000256" key="2">
    <source>
        <dbReference type="ARBA" id="ARBA00000765"/>
    </source>
</evidence>
<evidence type="ECO:0000313" key="4">
    <source>
        <dbReference type="EMBL" id="KAK7114743.1"/>
    </source>
</evidence>
<dbReference type="Proteomes" id="UP001374579">
    <property type="component" value="Unassembled WGS sequence"/>
</dbReference>
<dbReference type="FunFam" id="3.90.226.10:FF:000049">
    <property type="entry name" value="Enoyl-CoA delta isomerase 3"/>
    <property type="match status" value="1"/>
</dbReference>
<accession>A0AAN9BZN4</accession>
<comment type="caution">
    <text evidence="4">The sequence shown here is derived from an EMBL/GenBank/DDBJ whole genome shotgun (WGS) entry which is preliminary data.</text>
</comment>
<dbReference type="InterPro" id="IPR029045">
    <property type="entry name" value="ClpP/crotonase-like_dom_sf"/>
</dbReference>
<dbReference type="GO" id="GO:0004165">
    <property type="term" value="F:delta(3)-delta(2)-enoyl-CoA isomerase activity"/>
    <property type="evidence" value="ECO:0007669"/>
    <property type="project" value="UniProtKB-EC"/>
</dbReference>
<evidence type="ECO:0000313" key="5">
    <source>
        <dbReference type="Proteomes" id="UP001374579"/>
    </source>
</evidence>
<dbReference type="PANTHER" id="PTHR11941">
    <property type="entry name" value="ENOYL-COA HYDRATASE-RELATED"/>
    <property type="match status" value="1"/>
</dbReference>
<name>A0AAN9BZN4_9CAEN</name>
<dbReference type="Gene3D" id="3.90.226.10">
    <property type="entry name" value="2-enoyl-CoA Hydratase, Chain A, domain 1"/>
    <property type="match status" value="1"/>
</dbReference>
<comment type="catalytic activity">
    <reaction evidence="2">
        <text>a (3E)-enoyl-CoA = a 4-saturated (2E)-enoyl-CoA</text>
        <dbReference type="Rhea" id="RHEA:45228"/>
        <dbReference type="ChEBI" id="CHEBI:58521"/>
        <dbReference type="ChEBI" id="CHEBI:85097"/>
        <dbReference type="EC" id="5.3.3.8"/>
    </reaction>
</comment>
<protein>
    <submittedName>
        <fullName evidence="4">Uncharacterized protein</fullName>
    </submittedName>
</protein>
<evidence type="ECO:0000256" key="1">
    <source>
        <dbReference type="ARBA" id="ARBA00000452"/>
    </source>
</evidence>
<proteinExistence type="predicted"/>
<keyword evidence="3" id="KW-0443">Lipid metabolism</keyword>
<dbReference type="PANTHER" id="PTHR11941:SF75">
    <property type="entry name" value="ENOYL-COA HYDRATASE_ISOMERASE FAMILY PROTEIN"/>
    <property type="match status" value="1"/>
</dbReference>
<evidence type="ECO:0000256" key="3">
    <source>
        <dbReference type="ARBA" id="ARBA00023098"/>
    </source>
</evidence>
<dbReference type="AlphaFoldDB" id="A0AAN9BZN4"/>
<dbReference type="GO" id="GO:0005777">
    <property type="term" value="C:peroxisome"/>
    <property type="evidence" value="ECO:0007669"/>
    <property type="project" value="TreeGrafter"/>
</dbReference>
<gene>
    <name evidence="4" type="ORF">V1264_000749</name>
</gene>
<keyword evidence="5" id="KW-1185">Reference proteome</keyword>
<dbReference type="SUPFAM" id="SSF52096">
    <property type="entry name" value="ClpP/crotonase"/>
    <property type="match status" value="1"/>
</dbReference>
<dbReference type="InterPro" id="IPR001753">
    <property type="entry name" value="Enoyl-CoA_hydra/iso"/>
</dbReference>
<organism evidence="4 5">
    <name type="scientific">Littorina saxatilis</name>
    <dbReference type="NCBI Taxonomy" id="31220"/>
    <lineage>
        <taxon>Eukaryota</taxon>
        <taxon>Metazoa</taxon>
        <taxon>Spiralia</taxon>
        <taxon>Lophotrochozoa</taxon>
        <taxon>Mollusca</taxon>
        <taxon>Gastropoda</taxon>
        <taxon>Caenogastropoda</taxon>
        <taxon>Littorinimorpha</taxon>
        <taxon>Littorinoidea</taxon>
        <taxon>Littorinidae</taxon>
        <taxon>Littorina</taxon>
    </lineage>
</organism>